<feature type="non-terminal residue" evidence="1">
    <location>
        <position position="1"/>
    </location>
</feature>
<sequence>ERNESNCRSNSLISRNIARHIEADNDLAENSLLKNNHNNRQIPPVSKQKLKACKASQASVNARKAAQHEKIIQNINKTLIEIDDDKLQLLIDRVKQLPDDQLKSAIHLLDTMRYFKGPNEGKAVAQAIFDTFNHFKLNSQQCFACVSDNTNYMSGKVG</sequence>
<comment type="caution">
    <text evidence="1">The sequence shown here is derived from an EMBL/GenBank/DDBJ whole genome shotgun (WGS) entry which is preliminary data.</text>
</comment>
<gene>
    <name evidence="1" type="ORF">RPERSI_LOCUS7226</name>
</gene>
<organism evidence="1 2">
    <name type="scientific">Racocetra persica</name>
    <dbReference type="NCBI Taxonomy" id="160502"/>
    <lineage>
        <taxon>Eukaryota</taxon>
        <taxon>Fungi</taxon>
        <taxon>Fungi incertae sedis</taxon>
        <taxon>Mucoromycota</taxon>
        <taxon>Glomeromycotina</taxon>
        <taxon>Glomeromycetes</taxon>
        <taxon>Diversisporales</taxon>
        <taxon>Gigasporaceae</taxon>
        <taxon>Racocetra</taxon>
    </lineage>
</organism>
<reference evidence="1" key="1">
    <citation type="submission" date="2021-06" db="EMBL/GenBank/DDBJ databases">
        <authorList>
            <person name="Kallberg Y."/>
            <person name="Tangrot J."/>
            <person name="Rosling A."/>
        </authorList>
    </citation>
    <scope>NUCLEOTIDE SEQUENCE</scope>
    <source>
        <strain evidence="1">MA461A</strain>
    </source>
</reference>
<evidence type="ECO:0000313" key="2">
    <source>
        <dbReference type="Proteomes" id="UP000789920"/>
    </source>
</evidence>
<keyword evidence="2" id="KW-1185">Reference proteome</keyword>
<evidence type="ECO:0000313" key="1">
    <source>
        <dbReference type="EMBL" id="CAG8633949.1"/>
    </source>
</evidence>
<feature type="non-terminal residue" evidence="1">
    <location>
        <position position="158"/>
    </location>
</feature>
<name>A0ACA9N6P4_9GLOM</name>
<dbReference type="EMBL" id="CAJVQC010012020">
    <property type="protein sequence ID" value="CAG8633949.1"/>
    <property type="molecule type" value="Genomic_DNA"/>
</dbReference>
<protein>
    <submittedName>
        <fullName evidence="1">30963_t:CDS:1</fullName>
    </submittedName>
</protein>
<proteinExistence type="predicted"/>
<accession>A0ACA9N6P4</accession>
<dbReference type="Proteomes" id="UP000789920">
    <property type="component" value="Unassembled WGS sequence"/>
</dbReference>